<feature type="domain" description="AB hydrolase-1" evidence="1">
    <location>
        <begin position="5"/>
        <end position="253"/>
    </location>
</feature>
<comment type="caution">
    <text evidence="2">The sequence shown here is derived from an EMBL/GenBank/DDBJ whole genome shotgun (WGS) entry which is preliminary data.</text>
</comment>
<evidence type="ECO:0000313" key="2">
    <source>
        <dbReference type="EMBL" id="KAH7240102.1"/>
    </source>
</evidence>
<accession>A0A9P9JWE4</accession>
<dbReference type="InterPro" id="IPR052897">
    <property type="entry name" value="Sec-Metab_Biosynth_Hydrolase"/>
</dbReference>
<dbReference type="OrthoDB" id="1263307at2759"/>
<protein>
    <submittedName>
        <fullName evidence="2">Alpha/beta hydrolase fold-1</fullName>
    </submittedName>
</protein>
<dbReference type="AlphaFoldDB" id="A0A9P9JWE4"/>
<sequence length="262" mass="28390">MSTAVIVPGSFAALSMYESLSQSLTSNDIPNEIVDLPSVGRREVKPATMTDDVNEIVSVVEKLVDQGREVVLLTHSYGGVPATQSLKTLSLKARQAEGKEGGVSKIIYMAAVALPVGGSVLSLLEAPDFLKIEARSFFTIPQQILTSQQDDYMTLESECAPFLYSDFSPEEALGLARAMPQHSTASYREQLSYPGYEDVGVHYVVCEEDKLILTAYQYGMVEFLKGASKGEVGVHKIKSGHVPNLTQPDNVADIVKRIIGST</sequence>
<keyword evidence="3" id="KW-1185">Reference proteome</keyword>
<dbReference type="InterPro" id="IPR029058">
    <property type="entry name" value="AB_hydrolase_fold"/>
</dbReference>
<reference evidence="2" key="1">
    <citation type="journal article" date="2021" name="Nat. Commun.">
        <title>Genetic determinants of endophytism in the Arabidopsis root mycobiome.</title>
        <authorList>
            <person name="Mesny F."/>
            <person name="Miyauchi S."/>
            <person name="Thiergart T."/>
            <person name="Pickel B."/>
            <person name="Atanasova L."/>
            <person name="Karlsson M."/>
            <person name="Huettel B."/>
            <person name="Barry K.W."/>
            <person name="Haridas S."/>
            <person name="Chen C."/>
            <person name="Bauer D."/>
            <person name="Andreopoulos W."/>
            <person name="Pangilinan J."/>
            <person name="LaButti K."/>
            <person name="Riley R."/>
            <person name="Lipzen A."/>
            <person name="Clum A."/>
            <person name="Drula E."/>
            <person name="Henrissat B."/>
            <person name="Kohler A."/>
            <person name="Grigoriev I.V."/>
            <person name="Martin F.M."/>
            <person name="Hacquard S."/>
        </authorList>
    </citation>
    <scope>NUCLEOTIDE SEQUENCE</scope>
    <source>
        <strain evidence="2">MPI-CAGE-AT-0023</strain>
    </source>
</reference>
<dbReference type="InterPro" id="IPR000073">
    <property type="entry name" value="AB_hydrolase_1"/>
</dbReference>
<dbReference type="Pfam" id="PF12697">
    <property type="entry name" value="Abhydrolase_6"/>
    <property type="match status" value="1"/>
</dbReference>
<gene>
    <name evidence="2" type="ORF">BKA55DRAFT_678465</name>
</gene>
<dbReference type="SUPFAM" id="SSF53474">
    <property type="entry name" value="alpha/beta-Hydrolases"/>
    <property type="match status" value="1"/>
</dbReference>
<keyword evidence="2" id="KW-0378">Hydrolase</keyword>
<dbReference type="PANTHER" id="PTHR37017">
    <property type="entry name" value="AB HYDROLASE-1 DOMAIN-CONTAINING PROTEIN-RELATED"/>
    <property type="match status" value="1"/>
</dbReference>
<evidence type="ECO:0000259" key="1">
    <source>
        <dbReference type="Pfam" id="PF12697"/>
    </source>
</evidence>
<dbReference type="GO" id="GO:0016787">
    <property type="term" value="F:hydrolase activity"/>
    <property type="evidence" value="ECO:0007669"/>
    <property type="project" value="UniProtKB-KW"/>
</dbReference>
<evidence type="ECO:0000313" key="3">
    <source>
        <dbReference type="Proteomes" id="UP000720189"/>
    </source>
</evidence>
<proteinExistence type="predicted"/>
<dbReference type="GeneID" id="70228094"/>
<dbReference type="Gene3D" id="3.40.50.1820">
    <property type="entry name" value="alpha/beta hydrolase"/>
    <property type="match status" value="1"/>
</dbReference>
<organism evidence="2 3">
    <name type="scientific">Fusarium redolens</name>
    <dbReference type="NCBI Taxonomy" id="48865"/>
    <lineage>
        <taxon>Eukaryota</taxon>
        <taxon>Fungi</taxon>
        <taxon>Dikarya</taxon>
        <taxon>Ascomycota</taxon>
        <taxon>Pezizomycotina</taxon>
        <taxon>Sordariomycetes</taxon>
        <taxon>Hypocreomycetidae</taxon>
        <taxon>Hypocreales</taxon>
        <taxon>Nectriaceae</taxon>
        <taxon>Fusarium</taxon>
        <taxon>Fusarium redolens species complex</taxon>
    </lineage>
</organism>
<dbReference type="Proteomes" id="UP000720189">
    <property type="component" value="Unassembled WGS sequence"/>
</dbReference>
<dbReference type="EMBL" id="JAGMUX010000014">
    <property type="protein sequence ID" value="KAH7240102.1"/>
    <property type="molecule type" value="Genomic_DNA"/>
</dbReference>
<dbReference type="PANTHER" id="PTHR37017:SF11">
    <property type="entry name" value="ESTERASE_LIPASE_THIOESTERASE DOMAIN-CONTAINING PROTEIN"/>
    <property type="match status" value="1"/>
</dbReference>
<dbReference type="RefSeq" id="XP_046045896.1">
    <property type="nucleotide sequence ID" value="XM_046198140.1"/>
</dbReference>
<name>A0A9P9JWE4_FUSRE</name>